<dbReference type="InParanoid" id="A0A1Y2GAD3"/>
<dbReference type="GeneID" id="33563504"/>
<dbReference type="OrthoDB" id="190098at2759"/>
<dbReference type="GO" id="GO:0000149">
    <property type="term" value="F:SNARE binding"/>
    <property type="evidence" value="ECO:0007669"/>
    <property type="project" value="TreeGrafter"/>
</dbReference>
<dbReference type="AlphaFoldDB" id="A0A1Y2GAD3"/>
<protein>
    <submittedName>
        <fullName evidence="5">Exocyst complex component Sec6-domain-containing protein</fullName>
    </submittedName>
</protein>
<dbReference type="PANTHER" id="PTHR21292">
    <property type="entry name" value="EXOCYST COMPLEX COMPONENT SEC6-RELATED"/>
    <property type="match status" value="1"/>
</dbReference>
<evidence type="ECO:0000256" key="1">
    <source>
        <dbReference type="ARBA" id="ARBA00009447"/>
    </source>
</evidence>
<reference evidence="5 6" key="1">
    <citation type="submission" date="2016-07" db="EMBL/GenBank/DDBJ databases">
        <title>Pervasive Adenine N6-methylation of Active Genes in Fungi.</title>
        <authorList>
            <consortium name="DOE Joint Genome Institute"/>
            <person name="Mondo S.J."/>
            <person name="Dannebaum R.O."/>
            <person name="Kuo R.C."/>
            <person name="Labutti K."/>
            <person name="Haridas S."/>
            <person name="Kuo A."/>
            <person name="Salamov A."/>
            <person name="Ahrendt S.R."/>
            <person name="Lipzen A."/>
            <person name="Sullivan W."/>
            <person name="Andreopoulos W.B."/>
            <person name="Clum A."/>
            <person name="Lindquist E."/>
            <person name="Daum C."/>
            <person name="Ramamoorthy G.K."/>
            <person name="Gryganskyi A."/>
            <person name="Culley D."/>
            <person name="Magnuson J.K."/>
            <person name="James T.Y."/>
            <person name="O'Malley M.A."/>
            <person name="Stajich J.E."/>
            <person name="Spatafora J.W."/>
            <person name="Visel A."/>
            <person name="Grigoriev I.V."/>
        </authorList>
    </citation>
    <scope>NUCLEOTIDE SEQUENCE [LARGE SCALE GENOMIC DNA]</scope>
    <source>
        <strain evidence="5 6">NRRL 3116</strain>
    </source>
</reference>
<proteinExistence type="inferred from homology"/>
<keyword evidence="3" id="KW-0268">Exocytosis</keyword>
<keyword evidence="6" id="KW-1185">Reference proteome</keyword>
<dbReference type="Gene3D" id="1.10.357.50">
    <property type="match status" value="1"/>
</dbReference>
<dbReference type="InterPro" id="IPR010326">
    <property type="entry name" value="EXOC3/Sec6"/>
</dbReference>
<name>A0A1Y2GAD3_9FUNG</name>
<comment type="similarity">
    <text evidence="1">Belongs to the SEC6 family.</text>
</comment>
<evidence type="ECO:0000256" key="4">
    <source>
        <dbReference type="SAM" id="MobiDB-lite"/>
    </source>
</evidence>
<dbReference type="Gene3D" id="1.10.357.70">
    <property type="entry name" value="Exocyst complex component Sec6, C-terminal domain"/>
    <property type="match status" value="1"/>
</dbReference>
<dbReference type="InterPro" id="IPR042532">
    <property type="entry name" value="EXOC3/Sec6_C"/>
</dbReference>
<comment type="caution">
    <text evidence="5">The sequence shown here is derived from an EMBL/GenBank/DDBJ whole genome shotgun (WGS) entry which is preliminary data.</text>
</comment>
<dbReference type="FunCoup" id="A0A1Y2GAD3">
    <property type="interactions" value="122"/>
</dbReference>
<evidence type="ECO:0000313" key="5">
    <source>
        <dbReference type="EMBL" id="ORZ05525.1"/>
    </source>
</evidence>
<keyword evidence="2" id="KW-0813">Transport</keyword>
<feature type="region of interest" description="Disordered" evidence="4">
    <location>
        <begin position="236"/>
        <end position="258"/>
    </location>
</feature>
<organism evidence="5 6">
    <name type="scientific">Lobosporangium transversale</name>
    <dbReference type="NCBI Taxonomy" id="64571"/>
    <lineage>
        <taxon>Eukaryota</taxon>
        <taxon>Fungi</taxon>
        <taxon>Fungi incertae sedis</taxon>
        <taxon>Mucoromycota</taxon>
        <taxon>Mortierellomycotina</taxon>
        <taxon>Mortierellomycetes</taxon>
        <taxon>Mortierellales</taxon>
        <taxon>Mortierellaceae</taxon>
        <taxon>Lobosporangium</taxon>
    </lineage>
</organism>
<dbReference type="Proteomes" id="UP000193648">
    <property type="component" value="Unassembled WGS sequence"/>
</dbReference>
<dbReference type="EMBL" id="MCFF01000050">
    <property type="protein sequence ID" value="ORZ05525.1"/>
    <property type="molecule type" value="Genomic_DNA"/>
</dbReference>
<gene>
    <name evidence="5" type="ORF">BCR41DRAFT_327595</name>
</gene>
<dbReference type="Pfam" id="PF06046">
    <property type="entry name" value="Sec6"/>
    <property type="match status" value="1"/>
</dbReference>
<dbReference type="STRING" id="64571.A0A1Y2GAD3"/>
<evidence type="ECO:0000256" key="3">
    <source>
        <dbReference type="ARBA" id="ARBA00022483"/>
    </source>
</evidence>
<dbReference type="GO" id="GO:0006887">
    <property type="term" value="P:exocytosis"/>
    <property type="evidence" value="ECO:0007669"/>
    <property type="project" value="UniProtKB-KW"/>
</dbReference>
<dbReference type="PANTHER" id="PTHR21292:SF1">
    <property type="entry name" value="EXOCYST COMPLEX COMPONENT 3"/>
    <property type="match status" value="1"/>
</dbReference>
<dbReference type="GO" id="GO:0051601">
    <property type="term" value="P:exocyst localization"/>
    <property type="evidence" value="ECO:0007669"/>
    <property type="project" value="TreeGrafter"/>
</dbReference>
<accession>A0A1Y2GAD3</accession>
<sequence length="752" mass="86980">MVDAKSFISLSPDAKVAIISAMLKHPDDLSNLSSIRQKLIREKAIVDQQLKIGVQNQMEETKEALDILGTTKEQVLGIRTNMKNIDSLCKDAQGLITDYPRIRKISQTHQNFVATQDLVNNFQELHQELDRIKVMLREDKKNIVGPAPNLLMVHYQLYKLEQLRNTTLHMAKDEALDVKVTLKQYFGRLDQVIEEFEEYLWELTRNMIGLIKNKQGSVIVRVIKIIESEESADAKAIAPKTERRSSRQGLGGKKVDKPPREIKSLRSKFFDVLHDEVSQKFNVLLESVDKEPRECLEATEFVFPDLALVYDELVPRSPSNYKIFPFFVLEYHRHVYELVNKVASLPDLDGGLILFLLRWVREYYASMSHQLGVTEELLEPQLLDGNEQGLLDEYLKLVRTNLFKWINNMMSTTTTEFVERQVAPAKDAENFYHMQTANLLFEMVNQQVTLADDSQQSMVMEQVVKECIGVIKDYQNRWKALISSEVKKQLEAPDTAPLGLTEYIMAATNDQIKCAEFADTVLGRIESENMIKNHKTFESVRDSLNECMDDFFDVATHGANSLLDLVFNDIKGPFSKLHLSQWYDDDPMGQIVETLKDYNDDFRAHLNEYMFKKLVDWMLERVMIAQIDALRNSGAKLKYPACIDRLEQDRASVFRFFEMYKPINDLQEDFDAIEQLHKFACSSKKTAYLNFYSMKRVYHDLPISLVEVILAKRDDLDRSSIKEIMEPIKEKFKDKDPIDAARTPTIFSKVKQ</sequence>
<evidence type="ECO:0000313" key="6">
    <source>
        <dbReference type="Proteomes" id="UP000193648"/>
    </source>
</evidence>
<evidence type="ECO:0000256" key="2">
    <source>
        <dbReference type="ARBA" id="ARBA00022448"/>
    </source>
</evidence>
<dbReference type="GO" id="GO:0000145">
    <property type="term" value="C:exocyst"/>
    <property type="evidence" value="ECO:0007669"/>
    <property type="project" value="InterPro"/>
</dbReference>
<dbReference type="RefSeq" id="XP_021877099.1">
    <property type="nucleotide sequence ID" value="XM_022021660.1"/>
</dbReference>